<organism evidence="1 2">
    <name type="scientific">Candidatus Propionivibrio dominans</name>
    <dbReference type="NCBI Taxonomy" id="2954373"/>
    <lineage>
        <taxon>Bacteria</taxon>
        <taxon>Pseudomonadati</taxon>
        <taxon>Pseudomonadota</taxon>
        <taxon>Betaproteobacteria</taxon>
        <taxon>Rhodocyclales</taxon>
        <taxon>Rhodocyclaceae</taxon>
        <taxon>Propionivibrio</taxon>
    </lineage>
</organism>
<protein>
    <submittedName>
        <fullName evidence="1">Uncharacterized protein</fullName>
    </submittedName>
</protein>
<name>A0A9D7I9M3_9RHOO</name>
<accession>A0A9D7I9M3</accession>
<evidence type="ECO:0000313" key="2">
    <source>
        <dbReference type="Proteomes" id="UP000886602"/>
    </source>
</evidence>
<dbReference type="Proteomes" id="UP000886602">
    <property type="component" value="Unassembled WGS sequence"/>
</dbReference>
<gene>
    <name evidence="1" type="ORF">IPJ48_15185</name>
</gene>
<reference evidence="1" key="1">
    <citation type="submission" date="2020-10" db="EMBL/GenBank/DDBJ databases">
        <title>Connecting structure to function with the recovery of over 1000 high-quality activated sludge metagenome-assembled genomes encoding full-length rRNA genes using long-read sequencing.</title>
        <authorList>
            <person name="Singleton C.M."/>
            <person name="Petriglieri F."/>
            <person name="Kristensen J.M."/>
            <person name="Kirkegaard R.H."/>
            <person name="Michaelsen T.Y."/>
            <person name="Andersen M.H."/>
            <person name="Karst S.M."/>
            <person name="Dueholm M.S."/>
            <person name="Nielsen P.H."/>
            <person name="Albertsen M."/>
        </authorList>
    </citation>
    <scope>NUCLEOTIDE SEQUENCE</scope>
    <source>
        <strain evidence="1">EsbW_18-Q3-R4-48_MAXAC.044</strain>
    </source>
</reference>
<dbReference type="EMBL" id="JADJNC010000028">
    <property type="protein sequence ID" value="MBK7424308.1"/>
    <property type="molecule type" value="Genomic_DNA"/>
</dbReference>
<dbReference type="AlphaFoldDB" id="A0A9D7I9M3"/>
<comment type="caution">
    <text evidence="1">The sequence shown here is derived from an EMBL/GenBank/DDBJ whole genome shotgun (WGS) entry which is preliminary data.</text>
</comment>
<sequence>MYPVQFRSAARWLPAVLLVLLLFWLALPRLLGLAAERWLDVPGLENLHVDIENVGAGHARLREVRAVYTSAGGYRFQIALHDMVLTIR</sequence>
<proteinExistence type="predicted"/>
<evidence type="ECO:0000313" key="1">
    <source>
        <dbReference type="EMBL" id="MBK7424308.1"/>
    </source>
</evidence>